<gene>
    <name evidence="11" type="ORF">SAMN04489857_0089</name>
</gene>
<evidence type="ECO:0000256" key="9">
    <source>
        <dbReference type="RuleBase" id="RU363032"/>
    </source>
</evidence>
<evidence type="ECO:0000256" key="8">
    <source>
        <dbReference type="ARBA" id="ARBA00023136"/>
    </source>
</evidence>
<evidence type="ECO:0000256" key="7">
    <source>
        <dbReference type="ARBA" id="ARBA00022989"/>
    </source>
</evidence>
<feature type="transmembrane region" description="Helical" evidence="9">
    <location>
        <begin position="190"/>
        <end position="208"/>
    </location>
</feature>
<dbReference type="InterPro" id="IPR035906">
    <property type="entry name" value="MetI-like_sf"/>
</dbReference>
<evidence type="ECO:0000256" key="6">
    <source>
        <dbReference type="ARBA" id="ARBA00022970"/>
    </source>
</evidence>
<evidence type="ECO:0000256" key="3">
    <source>
        <dbReference type="ARBA" id="ARBA00022448"/>
    </source>
</evidence>
<dbReference type="CDD" id="cd06261">
    <property type="entry name" value="TM_PBP2"/>
    <property type="match status" value="1"/>
</dbReference>
<feature type="domain" description="ABC transmembrane type-1" evidence="10">
    <location>
        <begin position="19"/>
        <end position="208"/>
    </location>
</feature>
<keyword evidence="5 9" id="KW-0812">Transmembrane</keyword>
<keyword evidence="3 9" id="KW-0813">Transport</keyword>
<comment type="similarity">
    <text evidence="2">Belongs to the binding-protein-dependent transport system permease family. HisMQ subfamily.</text>
</comment>
<dbReference type="GeneID" id="78499471"/>
<feature type="transmembrane region" description="Helical" evidence="9">
    <location>
        <begin position="89"/>
        <end position="109"/>
    </location>
</feature>
<reference evidence="12" key="1">
    <citation type="submission" date="2016-10" db="EMBL/GenBank/DDBJ databases">
        <authorList>
            <person name="Varghese N."/>
            <person name="Submissions S."/>
        </authorList>
    </citation>
    <scope>NUCLEOTIDE SEQUENCE [LARGE SCALE GENOMIC DNA]</scope>
    <source>
        <strain evidence="12">DSM 22620</strain>
    </source>
</reference>
<name>A0A1H1KRA9_9ACTN</name>
<evidence type="ECO:0000313" key="11">
    <source>
        <dbReference type="EMBL" id="SDR64881.1"/>
    </source>
</evidence>
<evidence type="ECO:0000313" key="12">
    <source>
        <dbReference type="Proteomes" id="UP000199480"/>
    </source>
</evidence>
<dbReference type="PANTHER" id="PTHR30614">
    <property type="entry name" value="MEMBRANE COMPONENT OF AMINO ACID ABC TRANSPORTER"/>
    <property type="match status" value="1"/>
</dbReference>
<accession>A0A1H1KRA9</accession>
<dbReference type="GO" id="GO:0043190">
    <property type="term" value="C:ATP-binding cassette (ABC) transporter complex"/>
    <property type="evidence" value="ECO:0007669"/>
    <property type="project" value="InterPro"/>
</dbReference>
<keyword evidence="8 9" id="KW-0472">Membrane</keyword>
<evidence type="ECO:0000256" key="2">
    <source>
        <dbReference type="ARBA" id="ARBA00010072"/>
    </source>
</evidence>
<dbReference type="EMBL" id="LT629759">
    <property type="protein sequence ID" value="SDR64881.1"/>
    <property type="molecule type" value="Genomic_DNA"/>
</dbReference>
<sequence length="225" mass="24363">MDLNFSIIEPYYPMFLSGLAVTLEVTAVALVFAFALGFVIALLKVAGNRPLRAILDFYTSLFRGIPLIVLLFIAYFATPQITGYKISMFAAAVVTLGLNGSATVSETLRGGIQGVSQGQYDAARSIGMRYVPMMVHVILPQALMSVAPALVNEVITVLKSSSLVATIGLADMMRAAESVQALTYRAFEPFVAIAVVYYVIVMALVAVGRRLELRIRRMQTGEKNA</sequence>
<proteinExistence type="inferred from homology"/>
<dbReference type="OrthoDB" id="9814902at2"/>
<dbReference type="Gene3D" id="1.10.3720.10">
    <property type="entry name" value="MetI-like"/>
    <property type="match status" value="1"/>
</dbReference>
<keyword evidence="4" id="KW-1003">Cell membrane</keyword>
<organism evidence="11 12">
    <name type="scientific">Parafannyhessea umbonata</name>
    <dbReference type="NCBI Taxonomy" id="604330"/>
    <lineage>
        <taxon>Bacteria</taxon>
        <taxon>Bacillati</taxon>
        <taxon>Actinomycetota</taxon>
        <taxon>Coriobacteriia</taxon>
        <taxon>Coriobacteriales</taxon>
        <taxon>Atopobiaceae</taxon>
        <taxon>Parafannyhessea</taxon>
    </lineage>
</organism>
<evidence type="ECO:0000256" key="1">
    <source>
        <dbReference type="ARBA" id="ARBA00004651"/>
    </source>
</evidence>
<keyword evidence="6" id="KW-0029">Amino-acid transport</keyword>
<dbReference type="SUPFAM" id="SSF161098">
    <property type="entry name" value="MetI-like"/>
    <property type="match status" value="1"/>
</dbReference>
<keyword evidence="7 9" id="KW-1133">Transmembrane helix</keyword>
<dbReference type="Proteomes" id="UP000199480">
    <property type="component" value="Chromosome I"/>
</dbReference>
<dbReference type="Pfam" id="PF00528">
    <property type="entry name" value="BPD_transp_1"/>
    <property type="match status" value="1"/>
</dbReference>
<dbReference type="GO" id="GO:0006865">
    <property type="term" value="P:amino acid transport"/>
    <property type="evidence" value="ECO:0007669"/>
    <property type="project" value="UniProtKB-KW"/>
</dbReference>
<evidence type="ECO:0000256" key="4">
    <source>
        <dbReference type="ARBA" id="ARBA00022475"/>
    </source>
</evidence>
<dbReference type="PROSITE" id="PS50928">
    <property type="entry name" value="ABC_TM1"/>
    <property type="match status" value="1"/>
</dbReference>
<dbReference type="InterPro" id="IPR043429">
    <property type="entry name" value="ArtM/GltK/GlnP/TcyL/YhdX-like"/>
</dbReference>
<dbReference type="GO" id="GO:0022857">
    <property type="term" value="F:transmembrane transporter activity"/>
    <property type="evidence" value="ECO:0007669"/>
    <property type="project" value="InterPro"/>
</dbReference>
<dbReference type="NCBIfam" id="TIGR01726">
    <property type="entry name" value="HEQRo_perm_3TM"/>
    <property type="match status" value="1"/>
</dbReference>
<dbReference type="RefSeq" id="WP_090861141.1">
    <property type="nucleotide sequence ID" value="NZ_LT629759.1"/>
</dbReference>
<feature type="transmembrane region" description="Helical" evidence="9">
    <location>
        <begin position="55"/>
        <end position="77"/>
    </location>
</feature>
<evidence type="ECO:0000256" key="5">
    <source>
        <dbReference type="ARBA" id="ARBA00022692"/>
    </source>
</evidence>
<protein>
    <submittedName>
        <fullName evidence="11">Polar amino acid transport system permease protein</fullName>
    </submittedName>
</protein>
<dbReference type="InterPro" id="IPR000515">
    <property type="entry name" value="MetI-like"/>
</dbReference>
<evidence type="ECO:0000259" key="10">
    <source>
        <dbReference type="PROSITE" id="PS50928"/>
    </source>
</evidence>
<comment type="subcellular location">
    <subcellularLocation>
        <location evidence="1 9">Cell membrane</location>
        <topology evidence="1 9">Multi-pass membrane protein</topology>
    </subcellularLocation>
</comment>
<feature type="transmembrane region" description="Helical" evidence="9">
    <location>
        <begin position="130"/>
        <end position="151"/>
    </location>
</feature>
<dbReference type="AlphaFoldDB" id="A0A1H1KRA9"/>
<feature type="transmembrane region" description="Helical" evidence="9">
    <location>
        <begin position="20"/>
        <end position="43"/>
    </location>
</feature>
<dbReference type="InterPro" id="IPR010065">
    <property type="entry name" value="AA_ABC_transptr_permease_3TM"/>
</dbReference>
<dbReference type="PANTHER" id="PTHR30614:SF20">
    <property type="entry name" value="GLUTAMINE TRANSPORT SYSTEM PERMEASE PROTEIN GLNP"/>
    <property type="match status" value="1"/>
</dbReference>